<dbReference type="GO" id="GO:0005886">
    <property type="term" value="C:plasma membrane"/>
    <property type="evidence" value="ECO:0007669"/>
    <property type="project" value="UniProtKB-SubCell"/>
</dbReference>
<dbReference type="AlphaFoldDB" id="A0AA37TKF6"/>
<evidence type="ECO:0000256" key="4">
    <source>
        <dbReference type="ARBA" id="ARBA00022475"/>
    </source>
</evidence>
<dbReference type="PRINTS" id="PR00702">
    <property type="entry name" value="ACRIFLAVINRP"/>
</dbReference>
<dbReference type="RefSeq" id="WP_238193858.1">
    <property type="nucleotide sequence ID" value="NZ_BPQZ01000001.1"/>
</dbReference>
<dbReference type="Pfam" id="PF00873">
    <property type="entry name" value="ACR_tran"/>
    <property type="match status" value="1"/>
</dbReference>
<feature type="transmembrane region" description="Helical" evidence="8">
    <location>
        <begin position="476"/>
        <end position="495"/>
    </location>
</feature>
<feature type="transmembrane region" description="Helical" evidence="8">
    <location>
        <begin position="552"/>
        <end position="578"/>
    </location>
</feature>
<feature type="transmembrane region" description="Helical" evidence="8">
    <location>
        <begin position="1047"/>
        <end position="1071"/>
    </location>
</feature>
<dbReference type="InterPro" id="IPR004763">
    <property type="entry name" value="CusA-like"/>
</dbReference>
<accession>A0AA37TKF6</accession>
<evidence type="ECO:0000313" key="10">
    <source>
        <dbReference type="Proteomes" id="UP001157440"/>
    </source>
</evidence>
<organism evidence="9 10">
    <name type="scientific">Methylobacterium tardum</name>
    <dbReference type="NCBI Taxonomy" id="374432"/>
    <lineage>
        <taxon>Bacteria</taxon>
        <taxon>Pseudomonadati</taxon>
        <taxon>Pseudomonadota</taxon>
        <taxon>Alphaproteobacteria</taxon>
        <taxon>Hyphomicrobiales</taxon>
        <taxon>Methylobacteriaceae</taxon>
        <taxon>Methylobacterium</taxon>
    </lineage>
</organism>
<dbReference type="NCBIfam" id="TIGR00914">
    <property type="entry name" value="2A0601"/>
    <property type="match status" value="1"/>
</dbReference>
<dbReference type="InterPro" id="IPR027463">
    <property type="entry name" value="AcrB_DN_DC_subdom"/>
</dbReference>
<keyword evidence="4" id="KW-1003">Cell membrane</keyword>
<name>A0AA37TKF6_9HYPH</name>
<feature type="transmembrane region" description="Helical" evidence="8">
    <location>
        <begin position="12"/>
        <end position="31"/>
    </location>
</feature>
<dbReference type="EMBL" id="BSPL01000017">
    <property type="protein sequence ID" value="GLS71612.1"/>
    <property type="molecule type" value="Genomic_DNA"/>
</dbReference>
<evidence type="ECO:0000256" key="7">
    <source>
        <dbReference type="ARBA" id="ARBA00023136"/>
    </source>
</evidence>
<keyword evidence="5 8" id="KW-0812">Transmembrane</keyword>
<dbReference type="Gene3D" id="3.30.2090.10">
    <property type="entry name" value="Multidrug efflux transporter AcrB TolC docking domain, DN and DC subdomains"/>
    <property type="match status" value="2"/>
</dbReference>
<dbReference type="SUPFAM" id="SSF82693">
    <property type="entry name" value="Multidrug efflux transporter AcrB pore domain, PN1, PN2, PC1 and PC2 subdomains"/>
    <property type="match status" value="2"/>
</dbReference>
<dbReference type="GO" id="GO:0008324">
    <property type="term" value="F:monoatomic cation transmembrane transporter activity"/>
    <property type="evidence" value="ECO:0007669"/>
    <property type="project" value="InterPro"/>
</dbReference>
<evidence type="ECO:0000256" key="3">
    <source>
        <dbReference type="ARBA" id="ARBA00022448"/>
    </source>
</evidence>
<dbReference type="Gene3D" id="3.30.70.1440">
    <property type="entry name" value="Multidrug efflux transporter AcrB pore domain"/>
    <property type="match status" value="1"/>
</dbReference>
<comment type="similarity">
    <text evidence="2">Belongs to the resistance-nodulation-cell division (RND) (TC 2.A.6) family.</text>
</comment>
<evidence type="ECO:0000256" key="6">
    <source>
        <dbReference type="ARBA" id="ARBA00022989"/>
    </source>
</evidence>
<keyword evidence="6 8" id="KW-1133">Transmembrane helix</keyword>
<comment type="caution">
    <text evidence="9">The sequence shown here is derived from an EMBL/GenBank/DDBJ whole genome shotgun (WGS) entry which is preliminary data.</text>
</comment>
<dbReference type="Gene3D" id="3.30.70.1320">
    <property type="entry name" value="Multidrug efflux transporter AcrB pore domain like"/>
    <property type="match status" value="1"/>
</dbReference>
<reference evidence="10" key="1">
    <citation type="journal article" date="2019" name="Int. J. Syst. Evol. Microbiol.">
        <title>The Global Catalogue of Microorganisms (GCM) 10K type strain sequencing project: providing services to taxonomists for standard genome sequencing and annotation.</title>
        <authorList>
            <consortium name="The Broad Institute Genomics Platform"/>
            <consortium name="The Broad Institute Genome Sequencing Center for Infectious Disease"/>
            <person name="Wu L."/>
            <person name="Ma J."/>
        </authorList>
    </citation>
    <scope>NUCLEOTIDE SEQUENCE [LARGE SCALE GENOMIC DNA]</scope>
    <source>
        <strain evidence="10">NBRC 103632</strain>
    </source>
</reference>
<evidence type="ECO:0000256" key="1">
    <source>
        <dbReference type="ARBA" id="ARBA00004651"/>
    </source>
</evidence>
<comment type="subcellular location">
    <subcellularLocation>
        <location evidence="1">Cell membrane</location>
        <topology evidence="1">Multi-pass membrane protein</topology>
    </subcellularLocation>
</comment>
<dbReference type="InterPro" id="IPR001036">
    <property type="entry name" value="Acrflvin-R"/>
</dbReference>
<feature type="transmembrane region" description="Helical" evidence="8">
    <location>
        <begin position="1019"/>
        <end position="1041"/>
    </location>
</feature>
<feature type="transmembrane region" description="Helical" evidence="8">
    <location>
        <begin position="918"/>
        <end position="937"/>
    </location>
</feature>
<feature type="transmembrane region" description="Helical" evidence="8">
    <location>
        <begin position="392"/>
        <end position="412"/>
    </location>
</feature>
<dbReference type="Gene3D" id="1.20.1640.10">
    <property type="entry name" value="Multidrug efflux transporter AcrB transmembrane domain"/>
    <property type="match status" value="3"/>
</dbReference>
<dbReference type="SUPFAM" id="SSF82866">
    <property type="entry name" value="Multidrug efflux transporter AcrB transmembrane domain"/>
    <property type="match status" value="2"/>
</dbReference>
<dbReference type="SUPFAM" id="SSF82714">
    <property type="entry name" value="Multidrug efflux transporter AcrB TolC docking domain, DN and DC subdomains"/>
    <property type="match status" value="2"/>
</dbReference>
<dbReference type="GO" id="GO:0042910">
    <property type="term" value="F:xenobiotic transmembrane transporter activity"/>
    <property type="evidence" value="ECO:0007669"/>
    <property type="project" value="TreeGrafter"/>
</dbReference>
<proteinExistence type="inferred from homology"/>
<keyword evidence="10" id="KW-1185">Reference proteome</keyword>
<keyword evidence="7 8" id="KW-0472">Membrane</keyword>
<keyword evidence="3" id="KW-0813">Transport</keyword>
<evidence type="ECO:0000256" key="5">
    <source>
        <dbReference type="ARBA" id="ARBA00022692"/>
    </source>
</evidence>
<feature type="transmembrane region" description="Helical" evidence="8">
    <location>
        <begin position="944"/>
        <end position="963"/>
    </location>
</feature>
<evidence type="ECO:0000313" key="9">
    <source>
        <dbReference type="EMBL" id="GLS71612.1"/>
    </source>
</evidence>
<evidence type="ECO:0000256" key="2">
    <source>
        <dbReference type="ARBA" id="ARBA00010942"/>
    </source>
</evidence>
<dbReference type="Proteomes" id="UP001157440">
    <property type="component" value="Unassembled WGS sequence"/>
</dbReference>
<dbReference type="PANTHER" id="PTHR32063">
    <property type="match status" value="1"/>
</dbReference>
<gene>
    <name evidence="9" type="ORF">GCM10007890_36250</name>
</gene>
<protein>
    <submittedName>
        <fullName evidence="9">Cation transporter</fullName>
    </submittedName>
</protein>
<sequence>MIRPVLAFSVANRYAVILVTLIATAFGAWSLSRLPIDAVPDVTNNQVQINAIAPALTPVEIEKQVTVLVERALAGTPGLESMRSFSRNGFAQLTAVFSDKVDIYFARSQVNERLVEVRGTLPPGVEVRLGPISTGLGEIYWWAVEYEAPGEGTPVADGKPGWQTDGSYLTPEGERLKSDFERTVYLRTVQDWIIRPQMKSVPGVAGADAIGGFVKEYQVQPDPMKLVGYGLSFADLTRAIEANNATRGANYVERNGEGYVVRAGGLIENVDQIRDIVVATRAGVPILVKDVAEVGIGRELRTGSASENGHEVVLGTALMLIGENSRTVSAAADAKIREINKLLPPGIQARTLLSRTDLVDATIGTVARNLAEGALLVVAVLFLALGNIRAAIITALVIPVAMMLTATGMLAGRISANLMSLGALDFGLIVDGAVIIAENSLRHLAERQRELGRRLSLAERLETVRVSAEEMIRPSVYGQAIIILVYVPLLTFTGVEGKTFTPMALTVLIALVAAFVLSLTFVPAMVATFVTGRVSEGDNLLIRALKSAYRPVLGGAIRAPLTFVMAAVAVVGLAGVLATRLGQEFTPTLDEKNIVMEARRIPSTSITQSQTMQLGVEDAMSKFPEVAFVYSRCGTPDIAADPMPPNACDAYLILKPQAEWPDPSETKEALIGRMEAEAKLIPGTLLGFSQPIQMRFNELIAGVRDDLAVKVFGEEFGPMVEGARKIAGILRGLDGAADVKVEEAVGLPFLEIRIDRKEIARRGLSLADVQDVIGTAVGGKDAGLVFEGDRRFAIVVRLADSVRGDVEALKNLPVPLPASQAATARAGTGVPAGPALAGGLSVPLRQLASFEFTEGPNQVSRENGRRRVVVTANVRGRDIGSLVAEAQERIAAEVRLPAGYEVKWGGQFENLTAARQRLAVVVPACFALILVLLLGALGSARDALIVFSAVPMALTGGVAALWLRDMPFSVSAAVGFIALSGVAVLNGLVLLSHIRALVAAGMPARDAVREGALTRLRPVVMTALVAALGFVPMALATGTGAEVQRPLATVVIGGLVSATLLTLLVLPALYVRFGRAATGTRVVEARHSRMAEAARREDPMRA</sequence>
<feature type="transmembrane region" description="Helical" evidence="8">
    <location>
        <begin position="507"/>
        <end position="531"/>
    </location>
</feature>
<evidence type="ECO:0000256" key="8">
    <source>
        <dbReference type="SAM" id="Phobius"/>
    </source>
</evidence>
<dbReference type="Gene3D" id="3.30.70.1430">
    <property type="entry name" value="Multidrug efflux transporter AcrB pore domain"/>
    <property type="match status" value="2"/>
</dbReference>
<dbReference type="PANTHER" id="PTHR32063:SF24">
    <property type="entry name" value="CATION EFFLUX SYSTEM (ACRB_ACRD_ACRF FAMILY)"/>
    <property type="match status" value="1"/>
</dbReference>
<feature type="transmembrane region" description="Helical" evidence="8">
    <location>
        <begin position="975"/>
        <end position="998"/>
    </location>
</feature>